<gene>
    <name evidence="2" type="ORF">LNKW23_34480</name>
</gene>
<evidence type="ECO:0000313" key="3">
    <source>
        <dbReference type="Proteomes" id="UP001239909"/>
    </source>
</evidence>
<protein>
    <recommendedName>
        <fullName evidence="4">DUF3306 domain-containing protein</fullName>
    </recommendedName>
</protein>
<proteinExistence type="predicted"/>
<feature type="compositionally biased region" description="Low complexity" evidence="1">
    <location>
        <begin position="23"/>
        <end position="36"/>
    </location>
</feature>
<comment type="caution">
    <text evidence="2">The sequence shown here is derived from an EMBL/GenBank/DDBJ whole genome shotgun (WGS) entry which is preliminary data.</text>
</comment>
<name>A0ABQ6LRI2_9RHOB</name>
<sequence>MSGGDSDGEGMLSRWSRRKRAAAAEPEAEPAAAVPAGPEPAAEPEPEKTDEEILAEHGLPDPDDLKPGDDIRGFMNKAIPTRLRNRALRKLWVSNPVLANLDGLVDYGEDFTDAATVVENLASAWEVGRGYPKPEPVPEREPEAEDGDQPADTPEAGGAEPAPEAANAEPDAESPALEPPAPPSAPASGGLARAPRRMRFAIGESETG</sequence>
<dbReference type="InterPro" id="IPR021735">
    <property type="entry name" value="DUF3306"/>
</dbReference>
<evidence type="ECO:0008006" key="4">
    <source>
        <dbReference type="Google" id="ProtNLM"/>
    </source>
</evidence>
<feature type="compositionally biased region" description="Basic and acidic residues" evidence="1">
    <location>
        <begin position="54"/>
        <end position="72"/>
    </location>
</feature>
<keyword evidence="3" id="KW-1185">Reference proteome</keyword>
<evidence type="ECO:0000313" key="2">
    <source>
        <dbReference type="EMBL" id="GMG84233.1"/>
    </source>
</evidence>
<dbReference type="EMBL" id="BSYI01000032">
    <property type="protein sequence ID" value="GMG84233.1"/>
    <property type="molecule type" value="Genomic_DNA"/>
</dbReference>
<reference evidence="2 3" key="1">
    <citation type="submission" date="2023-04" db="EMBL/GenBank/DDBJ databases">
        <title>Marinoamorphus aggregata gen. nov., sp. Nov., isolate from tissue of brittle star Ophioplocus japonicus.</title>
        <authorList>
            <person name="Kawano K."/>
            <person name="Sawayama S."/>
            <person name="Nakagawa S."/>
        </authorList>
    </citation>
    <scope>NUCLEOTIDE SEQUENCE [LARGE SCALE GENOMIC DNA]</scope>
    <source>
        <strain evidence="2 3">NKW23</strain>
    </source>
</reference>
<feature type="compositionally biased region" description="Acidic residues" evidence="1">
    <location>
        <begin position="42"/>
        <end position="53"/>
    </location>
</feature>
<dbReference type="Proteomes" id="UP001239909">
    <property type="component" value="Unassembled WGS sequence"/>
</dbReference>
<feature type="compositionally biased region" description="Low complexity" evidence="1">
    <location>
        <begin position="150"/>
        <end position="176"/>
    </location>
</feature>
<accession>A0ABQ6LRI2</accession>
<dbReference type="RefSeq" id="WP_285673226.1">
    <property type="nucleotide sequence ID" value="NZ_BSYI01000032.1"/>
</dbReference>
<dbReference type="Pfam" id="PF11748">
    <property type="entry name" value="DUF3306"/>
    <property type="match status" value="1"/>
</dbReference>
<organism evidence="2 3">
    <name type="scientific">Paralimibaculum aggregatum</name>
    <dbReference type="NCBI Taxonomy" id="3036245"/>
    <lineage>
        <taxon>Bacteria</taxon>
        <taxon>Pseudomonadati</taxon>
        <taxon>Pseudomonadota</taxon>
        <taxon>Alphaproteobacteria</taxon>
        <taxon>Rhodobacterales</taxon>
        <taxon>Paracoccaceae</taxon>
        <taxon>Paralimibaculum</taxon>
    </lineage>
</organism>
<feature type="region of interest" description="Disordered" evidence="1">
    <location>
        <begin position="128"/>
        <end position="208"/>
    </location>
</feature>
<evidence type="ECO:0000256" key="1">
    <source>
        <dbReference type="SAM" id="MobiDB-lite"/>
    </source>
</evidence>
<feature type="region of interest" description="Disordered" evidence="1">
    <location>
        <begin position="1"/>
        <end position="72"/>
    </location>
</feature>